<accession>A0A7T0LLE6</accession>
<dbReference type="KEGG" id="arep:ID810_11390"/>
<feature type="region of interest" description="Disordered" evidence="1">
    <location>
        <begin position="1"/>
        <end position="42"/>
    </location>
</feature>
<feature type="compositionally biased region" description="Low complexity" evidence="1">
    <location>
        <begin position="9"/>
        <end position="40"/>
    </location>
</feature>
<keyword evidence="3" id="KW-1185">Reference proteome</keyword>
<dbReference type="RefSeq" id="WP_166858334.1">
    <property type="nucleotide sequence ID" value="NZ_CP063989.1"/>
</dbReference>
<organism evidence="2 3">
    <name type="scientific">Actinomyces respiraculi</name>
    <dbReference type="NCBI Taxonomy" id="2744574"/>
    <lineage>
        <taxon>Bacteria</taxon>
        <taxon>Bacillati</taxon>
        <taxon>Actinomycetota</taxon>
        <taxon>Actinomycetes</taxon>
        <taxon>Actinomycetales</taxon>
        <taxon>Actinomycetaceae</taxon>
        <taxon>Actinomyces</taxon>
    </lineage>
</organism>
<dbReference type="Proteomes" id="UP000594637">
    <property type="component" value="Chromosome"/>
</dbReference>
<dbReference type="AlphaFoldDB" id="A0A7T0LLE6"/>
<proteinExistence type="predicted"/>
<evidence type="ECO:0000256" key="1">
    <source>
        <dbReference type="SAM" id="MobiDB-lite"/>
    </source>
</evidence>
<gene>
    <name evidence="2" type="ORF">ID810_11390</name>
</gene>
<protein>
    <submittedName>
        <fullName evidence="2">Uncharacterized protein</fullName>
    </submittedName>
</protein>
<name>A0A7T0LLE6_9ACTO</name>
<sequence length="71" mass="6705">MFPSRPLPALAACGSAESSGSSAASSTAAQSDGGQAAAPSTEGVTDAGWLAVLEQTPVSVEGAGSTVEPLG</sequence>
<reference evidence="2 3" key="1">
    <citation type="submission" date="2020-11" db="EMBL/GenBank/DDBJ databases">
        <title>Actinomyces sp. ZJ750.</title>
        <authorList>
            <person name="Zhou J."/>
        </authorList>
    </citation>
    <scope>NUCLEOTIDE SEQUENCE [LARGE SCALE GENOMIC DNA]</scope>
    <source>
        <strain evidence="2 3">ZJ750</strain>
    </source>
</reference>
<dbReference type="EMBL" id="CP063989">
    <property type="protein sequence ID" value="QPL05298.1"/>
    <property type="molecule type" value="Genomic_DNA"/>
</dbReference>
<evidence type="ECO:0000313" key="2">
    <source>
        <dbReference type="EMBL" id="QPL05298.1"/>
    </source>
</evidence>
<evidence type="ECO:0000313" key="3">
    <source>
        <dbReference type="Proteomes" id="UP000594637"/>
    </source>
</evidence>